<dbReference type="PROSITE" id="PS00197">
    <property type="entry name" value="2FE2S_FER_1"/>
    <property type="match status" value="1"/>
</dbReference>
<dbReference type="PANTHER" id="PTHR44379:SF8">
    <property type="entry name" value="XANTHINE DEHYDROGENASE IRON-SULFUR-BINDING SUBUNIT XDHC-RELATED"/>
    <property type="match status" value="1"/>
</dbReference>
<comment type="caution">
    <text evidence="7">The sequence shown here is derived from an EMBL/GenBank/DDBJ whole genome shotgun (WGS) entry which is preliminary data.</text>
</comment>
<accession>A0A9D6Z5E2</accession>
<dbReference type="EMBL" id="JACRDE010000178">
    <property type="protein sequence ID" value="MBI5249076.1"/>
    <property type="molecule type" value="Genomic_DNA"/>
</dbReference>
<keyword evidence="3" id="KW-0560">Oxidoreductase</keyword>
<gene>
    <name evidence="7" type="ORF">HY912_06235</name>
</gene>
<keyword evidence="4" id="KW-0408">Iron</keyword>
<dbReference type="SUPFAM" id="SSF47741">
    <property type="entry name" value="CO dehydrogenase ISP C-domain like"/>
    <property type="match status" value="1"/>
</dbReference>
<dbReference type="PANTHER" id="PTHR44379">
    <property type="entry name" value="OXIDOREDUCTASE WITH IRON-SULFUR SUBUNIT"/>
    <property type="match status" value="1"/>
</dbReference>
<dbReference type="FunFam" id="1.10.150.120:FF:000003">
    <property type="entry name" value="Carbon monoxide dehydrogenase, small subunit"/>
    <property type="match status" value="1"/>
</dbReference>
<dbReference type="InterPro" id="IPR036884">
    <property type="entry name" value="2Fe-2S-bd_dom_sf"/>
</dbReference>
<keyword evidence="1" id="KW-0001">2Fe-2S</keyword>
<dbReference type="InterPro" id="IPR012675">
    <property type="entry name" value="Beta-grasp_dom_sf"/>
</dbReference>
<dbReference type="Pfam" id="PF01799">
    <property type="entry name" value="Fer2_2"/>
    <property type="match status" value="1"/>
</dbReference>
<dbReference type="GO" id="GO:0046872">
    <property type="term" value="F:metal ion binding"/>
    <property type="evidence" value="ECO:0007669"/>
    <property type="project" value="UniProtKB-KW"/>
</dbReference>
<evidence type="ECO:0000256" key="3">
    <source>
        <dbReference type="ARBA" id="ARBA00023002"/>
    </source>
</evidence>
<reference evidence="7" key="1">
    <citation type="submission" date="2020-07" db="EMBL/GenBank/DDBJ databases">
        <title>Huge and variable diversity of episymbiotic CPR bacteria and DPANN archaea in groundwater ecosystems.</title>
        <authorList>
            <person name="He C.Y."/>
            <person name="Keren R."/>
            <person name="Whittaker M."/>
            <person name="Farag I.F."/>
            <person name="Doudna J."/>
            <person name="Cate J.H.D."/>
            <person name="Banfield J.F."/>
        </authorList>
    </citation>
    <scope>NUCLEOTIDE SEQUENCE</scope>
    <source>
        <strain evidence="7">NC_groundwater_1664_Pr3_B-0.1um_52_9</strain>
    </source>
</reference>
<dbReference type="InterPro" id="IPR002888">
    <property type="entry name" value="2Fe-2S-bd"/>
</dbReference>
<name>A0A9D6Z5E2_9BACT</name>
<sequence length="164" mass="17256">MIEISFRLNGKPVSLQINPWDSALAVLRDNLGLTGTKEGCGIGECGACTILVDGLAVDSCLMLGAQLEGRDVETIEGLGTGEILHPIQEKFLSHGAVQCGFCTPGMIMSAKSLLEGNAKADKKDIVEALSGNLCRCTGYVQIVEAVEDAAKEISEATESGRNRS</sequence>
<dbReference type="PROSITE" id="PS51085">
    <property type="entry name" value="2FE2S_FER_2"/>
    <property type="match status" value="1"/>
</dbReference>
<dbReference type="InterPro" id="IPR036010">
    <property type="entry name" value="2Fe-2S_ferredoxin-like_sf"/>
</dbReference>
<evidence type="ECO:0000313" key="8">
    <source>
        <dbReference type="Proteomes" id="UP000807825"/>
    </source>
</evidence>
<dbReference type="Gene3D" id="1.10.150.120">
    <property type="entry name" value="[2Fe-2S]-binding domain"/>
    <property type="match status" value="1"/>
</dbReference>
<evidence type="ECO:0000256" key="2">
    <source>
        <dbReference type="ARBA" id="ARBA00022723"/>
    </source>
</evidence>
<evidence type="ECO:0000313" key="7">
    <source>
        <dbReference type="EMBL" id="MBI5249076.1"/>
    </source>
</evidence>
<dbReference type="InterPro" id="IPR006058">
    <property type="entry name" value="2Fe2S_fd_BS"/>
</dbReference>
<proteinExistence type="predicted"/>
<protein>
    <submittedName>
        <fullName evidence="7">(2Fe-2S)-binding protein</fullName>
    </submittedName>
</protein>
<evidence type="ECO:0000256" key="1">
    <source>
        <dbReference type="ARBA" id="ARBA00022714"/>
    </source>
</evidence>
<organism evidence="7 8">
    <name type="scientific">Desulfomonile tiedjei</name>
    <dbReference type="NCBI Taxonomy" id="2358"/>
    <lineage>
        <taxon>Bacteria</taxon>
        <taxon>Pseudomonadati</taxon>
        <taxon>Thermodesulfobacteriota</taxon>
        <taxon>Desulfomonilia</taxon>
        <taxon>Desulfomonilales</taxon>
        <taxon>Desulfomonilaceae</taxon>
        <taxon>Desulfomonile</taxon>
    </lineage>
</organism>
<dbReference type="InterPro" id="IPR051452">
    <property type="entry name" value="Diverse_Oxidoreductases"/>
</dbReference>
<dbReference type="InterPro" id="IPR001041">
    <property type="entry name" value="2Fe-2S_ferredoxin-type"/>
</dbReference>
<dbReference type="SUPFAM" id="SSF54292">
    <property type="entry name" value="2Fe-2S ferredoxin-like"/>
    <property type="match status" value="1"/>
</dbReference>
<dbReference type="AlphaFoldDB" id="A0A9D6Z5E2"/>
<dbReference type="Pfam" id="PF00111">
    <property type="entry name" value="Fer2"/>
    <property type="match status" value="1"/>
</dbReference>
<keyword evidence="5" id="KW-0411">Iron-sulfur</keyword>
<dbReference type="FunFam" id="3.10.20.30:FF:000020">
    <property type="entry name" value="Xanthine dehydrogenase iron-sulfur subunit"/>
    <property type="match status" value="1"/>
</dbReference>
<dbReference type="GO" id="GO:0051537">
    <property type="term" value="F:2 iron, 2 sulfur cluster binding"/>
    <property type="evidence" value="ECO:0007669"/>
    <property type="project" value="UniProtKB-KW"/>
</dbReference>
<dbReference type="GO" id="GO:0016491">
    <property type="term" value="F:oxidoreductase activity"/>
    <property type="evidence" value="ECO:0007669"/>
    <property type="project" value="UniProtKB-KW"/>
</dbReference>
<evidence type="ECO:0000256" key="5">
    <source>
        <dbReference type="ARBA" id="ARBA00023014"/>
    </source>
</evidence>
<evidence type="ECO:0000256" key="4">
    <source>
        <dbReference type="ARBA" id="ARBA00023004"/>
    </source>
</evidence>
<dbReference type="Gene3D" id="3.10.20.30">
    <property type="match status" value="1"/>
</dbReference>
<evidence type="ECO:0000259" key="6">
    <source>
        <dbReference type="PROSITE" id="PS51085"/>
    </source>
</evidence>
<feature type="domain" description="2Fe-2S ferredoxin-type" evidence="6">
    <location>
        <begin position="2"/>
        <end position="78"/>
    </location>
</feature>
<dbReference type="Proteomes" id="UP000807825">
    <property type="component" value="Unassembled WGS sequence"/>
</dbReference>
<keyword evidence="2" id="KW-0479">Metal-binding</keyword>